<dbReference type="Proteomes" id="UP000003706">
    <property type="component" value="Unassembled WGS sequence"/>
</dbReference>
<reference evidence="1 2" key="1">
    <citation type="submission" date="2011-09" db="EMBL/GenBank/DDBJ databases">
        <title>The draft genome of Methanotorris formicicus Mc-S-70.</title>
        <authorList>
            <consortium name="US DOE Joint Genome Institute (JGI-PGF)"/>
            <person name="Lucas S."/>
            <person name="Han J."/>
            <person name="Lapidus A."/>
            <person name="Cheng J.-F."/>
            <person name="Goodwin L."/>
            <person name="Pitluck S."/>
            <person name="Peters L."/>
            <person name="Land M.L."/>
            <person name="Hauser L."/>
            <person name="Sieprawska-Lupa M."/>
            <person name="Takai K."/>
            <person name="Miyazaki J."/>
            <person name="Whitman W."/>
            <person name="Woyke T.J."/>
        </authorList>
    </citation>
    <scope>NUCLEOTIDE SEQUENCE [LARGE SCALE GENOMIC DNA]</scope>
    <source>
        <strain evidence="1 2">Mc-S-70</strain>
    </source>
</reference>
<dbReference type="GO" id="GO:0032259">
    <property type="term" value="P:methylation"/>
    <property type="evidence" value="ECO:0007669"/>
    <property type="project" value="UniProtKB-KW"/>
</dbReference>
<dbReference type="RefSeq" id="WP_007043792.1">
    <property type="nucleotide sequence ID" value="NZ_AGJL01000006.1"/>
</dbReference>
<evidence type="ECO:0000313" key="2">
    <source>
        <dbReference type="Proteomes" id="UP000003706"/>
    </source>
</evidence>
<dbReference type="CDD" id="cd02440">
    <property type="entry name" value="AdoMet_MTases"/>
    <property type="match status" value="1"/>
</dbReference>
<keyword evidence="1" id="KW-0489">Methyltransferase</keyword>
<sequence length="330" mass="38455">MDEQIECPLCGKKDFKLILKKDDLNKYYNLVECKNCGLMFINPLPTDGELKEYYNFEYSVPEYQRLKIIKKAEKILNLLEKFGVKKNSKILEIGASHGFFLNEVKKRGFIPYGVEISKEACENTKRYFGIEIENCDFLQSEYANKEEFFDVVVLLDVLEHLTNQNEILKNINKVLKKGGFLVLTLPNISSYEFKLCGGYWEWLSPPAHLFYYSPKTIENMLEKHGFEVIYLETYKGDSAGNLLFHLYLSSKQFLFYGLKYIVGREKLLKIRENIRGELRNKSTASGKEFVGIDEIVFKVSNILWKPFKFIDDLRFKRGKGPSILVIAVKK</sequence>
<dbReference type="AlphaFoldDB" id="H1KX23"/>
<dbReference type="Gene3D" id="3.40.50.150">
    <property type="entry name" value="Vaccinia Virus protein VP39"/>
    <property type="match status" value="1"/>
</dbReference>
<proteinExistence type="predicted"/>
<protein>
    <submittedName>
        <fullName evidence="1">Methyltransferase type 11</fullName>
    </submittedName>
</protein>
<dbReference type="SUPFAM" id="SSF53335">
    <property type="entry name" value="S-adenosyl-L-methionine-dependent methyltransferases"/>
    <property type="match status" value="1"/>
</dbReference>
<keyword evidence="1" id="KW-0808">Transferase</keyword>
<organism evidence="1 2">
    <name type="scientific">Methanotorris formicicus Mc-S-70</name>
    <dbReference type="NCBI Taxonomy" id="647171"/>
    <lineage>
        <taxon>Archaea</taxon>
        <taxon>Methanobacteriati</taxon>
        <taxon>Methanobacteriota</taxon>
        <taxon>Methanomada group</taxon>
        <taxon>Methanococci</taxon>
        <taxon>Methanococcales</taxon>
        <taxon>Methanocaldococcaceae</taxon>
        <taxon>Methanotorris</taxon>
    </lineage>
</organism>
<dbReference type="PANTHER" id="PTHR43861:SF6">
    <property type="entry name" value="METHYLTRANSFERASE TYPE 11"/>
    <property type="match status" value="1"/>
</dbReference>
<name>H1KX23_9EURY</name>
<gene>
    <name evidence="1" type="ORF">MetfoDRAFT_0346</name>
</gene>
<evidence type="ECO:0000313" key="1">
    <source>
        <dbReference type="EMBL" id="EHP88548.1"/>
    </source>
</evidence>
<dbReference type="EMBL" id="AGJL01000006">
    <property type="protein sequence ID" value="EHP88548.1"/>
    <property type="molecule type" value="Genomic_DNA"/>
</dbReference>
<comment type="caution">
    <text evidence="1">The sequence shown here is derived from an EMBL/GenBank/DDBJ whole genome shotgun (WGS) entry which is preliminary data.</text>
</comment>
<dbReference type="InterPro" id="IPR029063">
    <property type="entry name" value="SAM-dependent_MTases_sf"/>
</dbReference>
<dbReference type="PANTHER" id="PTHR43861">
    <property type="entry name" value="TRANS-ACONITATE 2-METHYLTRANSFERASE-RELATED"/>
    <property type="match status" value="1"/>
</dbReference>
<dbReference type="GO" id="GO:0008168">
    <property type="term" value="F:methyltransferase activity"/>
    <property type="evidence" value="ECO:0007669"/>
    <property type="project" value="UniProtKB-KW"/>
</dbReference>
<keyword evidence="2" id="KW-1185">Reference proteome</keyword>
<dbReference type="OrthoDB" id="66145at2157"/>
<accession>H1KX23</accession>
<dbReference type="STRING" id="647171.MetfoDRAFT_0346"/>
<dbReference type="Pfam" id="PF13489">
    <property type="entry name" value="Methyltransf_23"/>
    <property type="match status" value="1"/>
</dbReference>